<evidence type="ECO:0000256" key="2">
    <source>
        <dbReference type="SAM" id="MobiDB-lite"/>
    </source>
</evidence>
<reference evidence="3 4" key="1">
    <citation type="submission" date="2017-06" db="EMBL/GenBank/DDBJ databases">
        <title>A platform for efficient transgenesis in Macrostomum lignano, a flatworm model organism for stem cell research.</title>
        <authorList>
            <person name="Berezikov E."/>
        </authorList>
    </citation>
    <scope>NUCLEOTIDE SEQUENCE [LARGE SCALE GENOMIC DNA]</scope>
    <source>
        <strain evidence="3">DV1</strain>
        <tissue evidence="3">Whole organism</tissue>
    </source>
</reference>
<evidence type="ECO:0000313" key="3">
    <source>
        <dbReference type="EMBL" id="PAA71966.1"/>
    </source>
</evidence>
<accession>A0A267FDY6</accession>
<dbReference type="Proteomes" id="UP000215902">
    <property type="component" value="Unassembled WGS sequence"/>
</dbReference>
<feature type="region of interest" description="Disordered" evidence="2">
    <location>
        <begin position="1"/>
        <end position="120"/>
    </location>
</feature>
<feature type="coiled-coil region" evidence="1">
    <location>
        <begin position="206"/>
        <end position="298"/>
    </location>
</feature>
<comment type="caution">
    <text evidence="3">The sequence shown here is derived from an EMBL/GenBank/DDBJ whole genome shotgun (WGS) entry which is preliminary data.</text>
</comment>
<dbReference type="STRING" id="282301.A0A267FDY6"/>
<dbReference type="OrthoDB" id="8799554at2759"/>
<dbReference type="EMBL" id="NIVC01001124">
    <property type="protein sequence ID" value="PAA71966.1"/>
    <property type="molecule type" value="Genomic_DNA"/>
</dbReference>
<evidence type="ECO:0000256" key="1">
    <source>
        <dbReference type="SAM" id="Coils"/>
    </source>
</evidence>
<dbReference type="AlphaFoldDB" id="A0A267FDY6"/>
<evidence type="ECO:0000313" key="4">
    <source>
        <dbReference type="Proteomes" id="UP000215902"/>
    </source>
</evidence>
<gene>
    <name evidence="3" type="ORF">BOX15_Mlig030673g1</name>
</gene>
<name>A0A267FDY6_9PLAT</name>
<keyword evidence="1" id="KW-0175">Coiled coil</keyword>
<protein>
    <submittedName>
        <fullName evidence="3">Uncharacterized protein</fullName>
    </submittedName>
</protein>
<organism evidence="3 4">
    <name type="scientific">Macrostomum lignano</name>
    <dbReference type="NCBI Taxonomy" id="282301"/>
    <lineage>
        <taxon>Eukaryota</taxon>
        <taxon>Metazoa</taxon>
        <taxon>Spiralia</taxon>
        <taxon>Lophotrochozoa</taxon>
        <taxon>Platyhelminthes</taxon>
        <taxon>Rhabditophora</taxon>
        <taxon>Macrostomorpha</taxon>
        <taxon>Macrostomida</taxon>
        <taxon>Macrostomidae</taxon>
        <taxon>Macrostomum</taxon>
    </lineage>
</organism>
<keyword evidence="4" id="KW-1185">Reference proteome</keyword>
<proteinExistence type="predicted"/>
<feature type="compositionally biased region" description="Polar residues" evidence="2">
    <location>
        <begin position="75"/>
        <end position="99"/>
    </location>
</feature>
<sequence length="362" mass="40780">MSENVSLMVSAQPKLPEGQQPQQPQQQQQQQQQPLSSAQKPRPLGRVRVQGQRANGQPRKSEDFSVQGEAFSAVEKQQSSSTGSLPPITSGQQTPQHQRQSSIQSTSSSSPTSDAFRLTRLQQREQELLKKLQDAAAREKLLKEQVDKLEKMLGTAQKLLDDERKARQGVEAQLADSSDSGDKYRLLYEEECRAHQATAQRIEQLQELHREETARLMQQLDSLKDQLKQTESRHEDELAKLHREHQQALSDRDKRIDNLKRQVAGALGTNSHERQSQIDQLNKELQKMVHEVETLRRRTGGGGCQQCPTKDAAMRDQGEQIRQLGAICQRFRGQLSEQEQMLIMLLGSKTSTGAAGVSKAKQ</sequence>
<feature type="compositionally biased region" description="Low complexity" evidence="2">
    <location>
        <begin position="19"/>
        <end position="34"/>
    </location>
</feature>
<feature type="compositionally biased region" description="Low complexity" evidence="2">
    <location>
        <begin position="100"/>
        <end position="113"/>
    </location>
</feature>